<dbReference type="EMBL" id="CP033926">
    <property type="protein sequence ID" value="AZA99277.1"/>
    <property type="molecule type" value="Genomic_DNA"/>
</dbReference>
<dbReference type="InterPro" id="IPR013096">
    <property type="entry name" value="Cupin_2"/>
</dbReference>
<dbReference type="AlphaFoldDB" id="A0A1N7HSQ1"/>
<dbReference type="STRING" id="112234.SAMN05421768_10155"/>
<gene>
    <name evidence="2" type="ORF">EG359_06510</name>
    <name evidence="3" type="ORF">SAMN05421768_10155</name>
</gene>
<dbReference type="CDD" id="cd02233">
    <property type="entry name" value="cupin_HNL-like"/>
    <property type="match status" value="1"/>
</dbReference>
<sequence length="133" mass="15135">MYTEKEITAMGYNPAPESYFTGRALLKTYVNPDERTNAYIGEVLFEAGTRTKWHTHESNQILLVREGICLYQEEGKPIQKIKAGDFVNVMPGIKHWHGASPDGIMIHTAIGLNTEKGLVNWMEPVSDEEYNQY</sequence>
<evidence type="ECO:0000313" key="2">
    <source>
        <dbReference type="EMBL" id="AZA99277.1"/>
    </source>
</evidence>
<name>A0A1N7HSQ1_9FLAO</name>
<dbReference type="PANTHER" id="PTHR43698">
    <property type="entry name" value="RIBD C-TERMINAL DOMAIN CONTAINING PROTEIN"/>
    <property type="match status" value="1"/>
</dbReference>
<dbReference type="Gene3D" id="2.60.120.10">
    <property type="entry name" value="Jelly Rolls"/>
    <property type="match status" value="1"/>
</dbReference>
<dbReference type="KEGG" id="cjt:EG359_06510"/>
<dbReference type="Proteomes" id="UP000279541">
    <property type="component" value="Chromosome"/>
</dbReference>
<dbReference type="InterPro" id="IPR014710">
    <property type="entry name" value="RmlC-like_jellyroll"/>
</dbReference>
<dbReference type="InterPro" id="IPR011051">
    <property type="entry name" value="RmlC_Cupin_sf"/>
</dbReference>
<proteinExistence type="predicted"/>
<organism evidence="3 4">
    <name type="scientific">Chryseobacterium joostei</name>
    <dbReference type="NCBI Taxonomy" id="112234"/>
    <lineage>
        <taxon>Bacteria</taxon>
        <taxon>Pseudomonadati</taxon>
        <taxon>Bacteroidota</taxon>
        <taxon>Flavobacteriia</taxon>
        <taxon>Flavobacteriales</taxon>
        <taxon>Weeksellaceae</taxon>
        <taxon>Chryseobacterium group</taxon>
        <taxon>Chryseobacterium</taxon>
    </lineage>
</organism>
<keyword evidence="5" id="KW-1185">Reference proteome</keyword>
<dbReference type="OrthoDB" id="9802489at2"/>
<accession>A0A1N7HSQ1</accession>
<evidence type="ECO:0000313" key="4">
    <source>
        <dbReference type="Proteomes" id="UP000186106"/>
    </source>
</evidence>
<dbReference type="Pfam" id="PF07883">
    <property type="entry name" value="Cupin_2"/>
    <property type="match status" value="1"/>
</dbReference>
<evidence type="ECO:0000259" key="1">
    <source>
        <dbReference type="Pfam" id="PF07883"/>
    </source>
</evidence>
<feature type="domain" description="Cupin type-2" evidence="1">
    <location>
        <begin position="42"/>
        <end position="99"/>
    </location>
</feature>
<dbReference type="EMBL" id="FTNZ01000001">
    <property type="protein sequence ID" value="SIS27740.1"/>
    <property type="molecule type" value="Genomic_DNA"/>
</dbReference>
<dbReference type="PANTHER" id="PTHR43698:SF1">
    <property type="entry name" value="BLL4564 PROTEIN"/>
    <property type="match status" value="1"/>
</dbReference>
<evidence type="ECO:0000313" key="5">
    <source>
        <dbReference type="Proteomes" id="UP000279541"/>
    </source>
</evidence>
<protein>
    <submittedName>
        <fullName evidence="3">Cupin domain protein</fullName>
    </submittedName>
    <submittedName>
        <fullName evidence="2">Cupin domain-containing protein</fullName>
    </submittedName>
</protein>
<evidence type="ECO:0000313" key="3">
    <source>
        <dbReference type="EMBL" id="SIS27740.1"/>
    </source>
</evidence>
<dbReference type="Proteomes" id="UP000186106">
    <property type="component" value="Unassembled WGS sequence"/>
</dbReference>
<reference evidence="3 4" key="1">
    <citation type="submission" date="2017-01" db="EMBL/GenBank/DDBJ databases">
        <authorList>
            <person name="Mah S.A."/>
            <person name="Swanson W.J."/>
            <person name="Moy G.W."/>
            <person name="Vacquier V.D."/>
        </authorList>
    </citation>
    <scope>NUCLEOTIDE SEQUENCE [LARGE SCALE GENOMIC DNA]</scope>
    <source>
        <strain evidence="3 4">DSM 16927</strain>
    </source>
</reference>
<dbReference type="InterPro" id="IPR047263">
    <property type="entry name" value="HNL-like_cupin"/>
</dbReference>
<dbReference type="SUPFAM" id="SSF51182">
    <property type="entry name" value="RmlC-like cupins"/>
    <property type="match status" value="1"/>
</dbReference>
<dbReference type="RefSeq" id="WP_076350847.1">
    <property type="nucleotide sequence ID" value="NZ_CP033926.1"/>
</dbReference>
<reference evidence="2 5" key="2">
    <citation type="submission" date="2018-11" db="EMBL/GenBank/DDBJ databases">
        <title>Proposal to divide the Flavobacteriaceae and reorganize its genera based on Amino Acid Identity values calculated from whole genome sequences.</title>
        <authorList>
            <person name="Nicholson A.C."/>
            <person name="Gulvik C.A."/>
            <person name="Whitney A.M."/>
            <person name="Humrighouse B.W."/>
            <person name="Bell M."/>
            <person name="Holmes B."/>
            <person name="Steigerwalt A.G."/>
            <person name="Villarma A."/>
            <person name="Sheth M."/>
            <person name="Batra D."/>
            <person name="Pryor J."/>
            <person name="Bernardet J.-F."/>
            <person name="Hugo C."/>
            <person name="Kampfer P."/>
            <person name="Newman J."/>
            <person name="McQuiston J.R."/>
        </authorList>
    </citation>
    <scope>NUCLEOTIDE SEQUENCE [LARGE SCALE GENOMIC DNA]</scope>
    <source>
        <strain evidence="2 5">DSM 16927</strain>
    </source>
</reference>